<reference evidence="1 2" key="1">
    <citation type="submission" date="2018-05" db="EMBL/GenBank/DDBJ databases">
        <title>Marinilabilia rubrum sp. nov., isolated from saltern sediment.</title>
        <authorList>
            <person name="Zhang R."/>
        </authorList>
    </citation>
    <scope>NUCLEOTIDE SEQUENCE [LARGE SCALE GENOMIC DNA]</scope>
    <source>
        <strain evidence="1 2">WTE16</strain>
    </source>
</reference>
<dbReference type="OrthoDB" id="7443339at2"/>
<dbReference type="SUPFAM" id="SSF52266">
    <property type="entry name" value="SGNH hydrolase"/>
    <property type="match status" value="1"/>
</dbReference>
<dbReference type="RefSeq" id="WP_109264481.1">
    <property type="nucleotide sequence ID" value="NZ_QEWP01000007.1"/>
</dbReference>
<dbReference type="Proteomes" id="UP000244956">
    <property type="component" value="Unassembled WGS sequence"/>
</dbReference>
<evidence type="ECO:0008006" key="3">
    <source>
        <dbReference type="Google" id="ProtNLM"/>
    </source>
</evidence>
<gene>
    <name evidence="1" type="ORF">DDZ16_10810</name>
</gene>
<accession>A0A2U2B8U7</accession>
<dbReference type="InterPro" id="IPR036514">
    <property type="entry name" value="SGNH_hydro_sf"/>
</dbReference>
<evidence type="ECO:0000313" key="2">
    <source>
        <dbReference type="Proteomes" id="UP000244956"/>
    </source>
</evidence>
<dbReference type="AlphaFoldDB" id="A0A2U2B8U7"/>
<dbReference type="GO" id="GO:0016788">
    <property type="term" value="F:hydrolase activity, acting on ester bonds"/>
    <property type="evidence" value="ECO:0007669"/>
    <property type="project" value="UniProtKB-ARBA"/>
</dbReference>
<organism evidence="1 2">
    <name type="scientific">Marinilabilia rubra</name>
    <dbReference type="NCBI Taxonomy" id="2162893"/>
    <lineage>
        <taxon>Bacteria</taxon>
        <taxon>Pseudomonadati</taxon>
        <taxon>Bacteroidota</taxon>
        <taxon>Bacteroidia</taxon>
        <taxon>Marinilabiliales</taxon>
        <taxon>Marinilabiliaceae</taxon>
        <taxon>Marinilabilia</taxon>
    </lineage>
</organism>
<comment type="caution">
    <text evidence="1">The sequence shown here is derived from an EMBL/GenBank/DDBJ whole genome shotgun (WGS) entry which is preliminary data.</text>
</comment>
<evidence type="ECO:0000313" key="1">
    <source>
        <dbReference type="EMBL" id="PWD99487.1"/>
    </source>
</evidence>
<proteinExistence type="predicted"/>
<dbReference type="EMBL" id="QEWP01000007">
    <property type="protein sequence ID" value="PWD99487.1"/>
    <property type="molecule type" value="Genomic_DNA"/>
</dbReference>
<keyword evidence="2" id="KW-1185">Reference proteome</keyword>
<dbReference type="Gene3D" id="3.40.50.1110">
    <property type="entry name" value="SGNH hydrolase"/>
    <property type="match status" value="1"/>
</dbReference>
<name>A0A2U2B8U7_9BACT</name>
<protein>
    <recommendedName>
        <fullName evidence="3">SGNH/GDSL hydrolase family protein</fullName>
    </recommendedName>
</protein>
<sequence>MNNTCKTLILIALVLVSAIFSLNAQEKKQINILFIGNSFTARHDLRRLVKQVFEEGKPNLSVNVEKVIYGGQSLFQHNEFYCSQTFIEQSSIHDSTIQNRIAEMQKFLELNELPGGYVNFWQNIRKRKVKDFPKNLIEIAIKRHNVLLNKKIRRKWDYVVLQSWMDEIPDMNDGYAKYARKMARIAKEQGAEVILYITAPDIQNSKPVSGPLKQQNVDQEINFVIDLAKELKPYAVVHVPIAINMIQQGGTDLTFCYENDFHPNQRTAFLTANMFYAAFFKESTEGFMFNKVTENKTHANEQDPNVNLDPDGNPATVVFEKDEKNYLQRMSYNAVMRFMELWNK</sequence>